<feature type="domain" description="Phosphoribosyltransferase" evidence="12">
    <location>
        <begin position="58"/>
        <end position="166"/>
    </location>
</feature>
<evidence type="ECO:0000259" key="12">
    <source>
        <dbReference type="Pfam" id="PF00156"/>
    </source>
</evidence>
<dbReference type="NCBIfam" id="NF002636">
    <property type="entry name" value="PRK02304.1-5"/>
    <property type="match status" value="1"/>
</dbReference>
<proteinExistence type="inferred from homology"/>
<evidence type="ECO:0000256" key="9">
    <source>
        <dbReference type="ARBA" id="ARBA00022679"/>
    </source>
</evidence>
<evidence type="ECO:0000313" key="13">
    <source>
        <dbReference type="EMBL" id="MFD2159786.1"/>
    </source>
</evidence>
<evidence type="ECO:0000256" key="3">
    <source>
        <dbReference type="ARBA" id="ARBA00004496"/>
    </source>
</evidence>
<evidence type="ECO:0000256" key="1">
    <source>
        <dbReference type="ARBA" id="ARBA00000868"/>
    </source>
</evidence>
<organism evidence="13 14">
    <name type="scientific">Rubritalea tangerina</name>
    <dbReference type="NCBI Taxonomy" id="430798"/>
    <lineage>
        <taxon>Bacteria</taxon>
        <taxon>Pseudomonadati</taxon>
        <taxon>Verrucomicrobiota</taxon>
        <taxon>Verrucomicrobiia</taxon>
        <taxon>Verrucomicrobiales</taxon>
        <taxon>Rubritaleaceae</taxon>
        <taxon>Rubritalea</taxon>
    </lineage>
</organism>
<evidence type="ECO:0000256" key="5">
    <source>
        <dbReference type="ARBA" id="ARBA00008391"/>
    </source>
</evidence>
<dbReference type="HAMAP" id="MF_00004">
    <property type="entry name" value="Aden_phosphoribosyltr"/>
    <property type="match status" value="1"/>
</dbReference>
<keyword evidence="8 11" id="KW-0328">Glycosyltransferase</keyword>
<dbReference type="Proteomes" id="UP001597389">
    <property type="component" value="Unassembled WGS sequence"/>
</dbReference>
<dbReference type="RefSeq" id="WP_377089634.1">
    <property type="nucleotide sequence ID" value="NZ_JBHSJL010000014.1"/>
</dbReference>
<dbReference type="SUPFAM" id="SSF53271">
    <property type="entry name" value="PRTase-like"/>
    <property type="match status" value="1"/>
</dbReference>
<evidence type="ECO:0000256" key="2">
    <source>
        <dbReference type="ARBA" id="ARBA00003968"/>
    </source>
</evidence>
<gene>
    <name evidence="11" type="primary">apt</name>
    <name evidence="13" type="ORF">ACFSW8_12825</name>
</gene>
<evidence type="ECO:0000256" key="10">
    <source>
        <dbReference type="ARBA" id="ARBA00022726"/>
    </source>
</evidence>
<dbReference type="PANTHER" id="PTHR32315">
    <property type="entry name" value="ADENINE PHOSPHORIBOSYLTRANSFERASE"/>
    <property type="match status" value="1"/>
</dbReference>
<comment type="subunit">
    <text evidence="11">Homodimer.</text>
</comment>
<comment type="function">
    <text evidence="2 11">Catalyzes a salvage reaction resulting in the formation of AMP, that is energically less costly than de novo synthesis.</text>
</comment>
<protein>
    <recommendedName>
        <fullName evidence="6 11">Adenine phosphoribosyltransferase</fullName>
        <shortName evidence="11">APRT</shortName>
        <ecNumber evidence="6 11">2.4.2.7</ecNumber>
    </recommendedName>
</protein>
<comment type="pathway">
    <text evidence="4 11">Purine metabolism; AMP biosynthesis via salvage pathway; AMP from adenine: step 1/1.</text>
</comment>
<dbReference type="GO" id="GO:0003999">
    <property type="term" value="F:adenine phosphoribosyltransferase activity"/>
    <property type="evidence" value="ECO:0007669"/>
    <property type="project" value="UniProtKB-EC"/>
</dbReference>
<evidence type="ECO:0000313" key="14">
    <source>
        <dbReference type="Proteomes" id="UP001597389"/>
    </source>
</evidence>
<evidence type="ECO:0000256" key="8">
    <source>
        <dbReference type="ARBA" id="ARBA00022676"/>
    </source>
</evidence>
<dbReference type="InterPro" id="IPR005764">
    <property type="entry name" value="Ade_phspho_trans"/>
</dbReference>
<comment type="caution">
    <text evidence="13">The sequence shown here is derived from an EMBL/GenBank/DDBJ whole genome shotgun (WGS) entry which is preliminary data.</text>
</comment>
<reference evidence="14" key="1">
    <citation type="journal article" date="2019" name="Int. J. Syst. Evol. Microbiol.">
        <title>The Global Catalogue of Microorganisms (GCM) 10K type strain sequencing project: providing services to taxonomists for standard genome sequencing and annotation.</title>
        <authorList>
            <consortium name="The Broad Institute Genomics Platform"/>
            <consortium name="The Broad Institute Genome Sequencing Center for Infectious Disease"/>
            <person name="Wu L."/>
            <person name="Ma J."/>
        </authorList>
    </citation>
    <scope>NUCLEOTIDE SEQUENCE [LARGE SCALE GENOMIC DNA]</scope>
    <source>
        <strain evidence="14">CCUG 57942</strain>
    </source>
</reference>
<evidence type="ECO:0000256" key="4">
    <source>
        <dbReference type="ARBA" id="ARBA00004659"/>
    </source>
</evidence>
<accession>A0ABW4ZD39</accession>
<keyword evidence="14" id="KW-1185">Reference proteome</keyword>
<dbReference type="EMBL" id="JBHUJB010000051">
    <property type="protein sequence ID" value="MFD2159786.1"/>
    <property type="molecule type" value="Genomic_DNA"/>
</dbReference>
<evidence type="ECO:0000256" key="6">
    <source>
        <dbReference type="ARBA" id="ARBA00011893"/>
    </source>
</evidence>
<keyword evidence="7 11" id="KW-0963">Cytoplasm</keyword>
<dbReference type="Gene3D" id="3.40.50.2020">
    <property type="match status" value="1"/>
</dbReference>
<sequence>MPLRPYFACNSLLYLFDDDMPEKLQAAIRDVPDFPQPGILFKDITPILADPELLQASISEISATLPHQNIDKVVGIDARGFIFAPTIALQKGAGFVPVRKKGKLPWKTKSQSYSLEYGENVIEIHEDAVQPGDKVMLVDDLLATGGTAGAAVKLLKALGADVVCVSFLIELSALNGRDAIECDNIHSILQYS</sequence>
<comment type="similarity">
    <text evidence="5 11">Belongs to the purine/pyrimidine phosphoribosyltransferase family.</text>
</comment>
<dbReference type="EC" id="2.4.2.7" evidence="6 11"/>
<dbReference type="Pfam" id="PF00156">
    <property type="entry name" value="Pribosyltran"/>
    <property type="match status" value="1"/>
</dbReference>
<dbReference type="InterPro" id="IPR029057">
    <property type="entry name" value="PRTase-like"/>
</dbReference>
<keyword evidence="10 11" id="KW-0660">Purine salvage</keyword>
<dbReference type="NCBIfam" id="NF002634">
    <property type="entry name" value="PRK02304.1-3"/>
    <property type="match status" value="1"/>
</dbReference>
<evidence type="ECO:0000256" key="7">
    <source>
        <dbReference type="ARBA" id="ARBA00022490"/>
    </source>
</evidence>
<keyword evidence="9 11" id="KW-0808">Transferase</keyword>
<dbReference type="InterPro" id="IPR000836">
    <property type="entry name" value="PRTase_dom"/>
</dbReference>
<dbReference type="CDD" id="cd06223">
    <property type="entry name" value="PRTases_typeI"/>
    <property type="match status" value="1"/>
</dbReference>
<dbReference type="PANTHER" id="PTHR32315:SF3">
    <property type="entry name" value="ADENINE PHOSPHORIBOSYLTRANSFERASE"/>
    <property type="match status" value="1"/>
</dbReference>
<name>A0ABW4ZD39_9BACT</name>
<comment type="subcellular location">
    <subcellularLocation>
        <location evidence="3 11">Cytoplasm</location>
    </subcellularLocation>
</comment>
<evidence type="ECO:0000256" key="11">
    <source>
        <dbReference type="HAMAP-Rule" id="MF_00004"/>
    </source>
</evidence>
<comment type="catalytic activity">
    <reaction evidence="1 11">
        <text>AMP + diphosphate = 5-phospho-alpha-D-ribose 1-diphosphate + adenine</text>
        <dbReference type="Rhea" id="RHEA:16609"/>
        <dbReference type="ChEBI" id="CHEBI:16708"/>
        <dbReference type="ChEBI" id="CHEBI:33019"/>
        <dbReference type="ChEBI" id="CHEBI:58017"/>
        <dbReference type="ChEBI" id="CHEBI:456215"/>
        <dbReference type="EC" id="2.4.2.7"/>
    </reaction>
</comment>
<dbReference type="InterPro" id="IPR050054">
    <property type="entry name" value="UPRTase/APRTase"/>
</dbReference>
<dbReference type="NCBIfam" id="TIGR01090">
    <property type="entry name" value="apt"/>
    <property type="match status" value="1"/>
</dbReference>